<dbReference type="Proteomes" id="UP001140453">
    <property type="component" value="Unassembled WGS sequence"/>
</dbReference>
<feature type="transmembrane region" description="Helical" evidence="1">
    <location>
        <begin position="12"/>
        <end position="33"/>
    </location>
</feature>
<keyword evidence="1" id="KW-0812">Transmembrane</keyword>
<organism evidence="2 3">
    <name type="scientific">Gnomoniopsis smithogilvyi</name>
    <dbReference type="NCBI Taxonomy" id="1191159"/>
    <lineage>
        <taxon>Eukaryota</taxon>
        <taxon>Fungi</taxon>
        <taxon>Dikarya</taxon>
        <taxon>Ascomycota</taxon>
        <taxon>Pezizomycotina</taxon>
        <taxon>Sordariomycetes</taxon>
        <taxon>Sordariomycetidae</taxon>
        <taxon>Diaporthales</taxon>
        <taxon>Gnomoniaceae</taxon>
        <taxon>Gnomoniopsis</taxon>
    </lineage>
</organism>
<proteinExistence type="predicted"/>
<evidence type="ECO:0000313" key="2">
    <source>
        <dbReference type="EMBL" id="KAJ4385763.1"/>
    </source>
</evidence>
<keyword evidence="3" id="KW-1185">Reference proteome</keyword>
<dbReference type="AlphaFoldDB" id="A0A9W9CS40"/>
<evidence type="ECO:0000256" key="1">
    <source>
        <dbReference type="SAM" id="Phobius"/>
    </source>
</evidence>
<dbReference type="EMBL" id="JAPEVB010000007">
    <property type="protein sequence ID" value="KAJ4385763.1"/>
    <property type="molecule type" value="Genomic_DNA"/>
</dbReference>
<comment type="caution">
    <text evidence="2">The sequence shown here is derived from an EMBL/GenBank/DDBJ whole genome shotgun (WGS) entry which is preliminary data.</text>
</comment>
<gene>
    <name evidence="2" type="ORF">N0V93_010194</name>
</gene>
<accession>A0A9W9CS40</accession>
<feature type="transmembrane region" description="Helical" evidence="1">
    <location>
        <begin position="69"/>
        <end position="89"/>
    </location>
</feature>
<name>A0A9W9CS40_9PEZI</name>
<dbReference type="OrthoDB" id="3597048at2759"/>
<reference evidence="2" key="1">
    <citation type="submission" date="2022-10" db="EMBL/GenBank/DDBJ databases">
        <title>Tapping the CABI collections for fungal endophytes: first genome assemblies for Collariella, Neodidymelliopsis, Ascochyta clinopodiicola, Didymella pomorum, Didymosphaeria variabile, Neocosmospora piperis and Neocucurbitaria cava.</title>
        <authorList>
            <person name="Hill R."/>
        </authorList>
    </citation>
    <scope>NUCLEOTIDE SEQUENCE</scope>
    <source>
        <strain evidence="2">IMI 355082</strain>
    </source>
</reference>
<feature type="transmembrane region" description="Helical" evidence="1">
    <location>
        <begin position="110"/>
        <end position="131"/>
    </location>
</feature>
<keyword evidence="1" id="KW-0472">Membrane</keyword>
<evidence type="ECO:0000313" key="3">
    <source>
        <dbReference type="Proteomes" id="UP001140453"/>
    </source>
</evidence>
<protein>
    <submittedName>
        <fullName evidence="2">Uncharacterized protein</fullName>
    </submittedName>
</protein>
<sequence>MGASLPLKVALGLTMVTSAIELSFISVTVGYLANLGKLNISVFLSPSQPIQVAGLPDKLSVNQGHTANGAAGTGLIIIGFAGIIALWLRGRPSYYNSSFTGLFSRTLYRLWLGLNLPALLLTLGALAYVFAVTNMHQGQSIDLSVVQSLRDASLKYPLLEWTPQGWLQALLKLDLVTQSDRDAIEVHYKVSKGWQYNLIPLFLSQLAQTILAMLDARTRRTERGTYVSASEDKETTIFEAK</sequence>
<keyword evidence="1" id="KW-1133">Transmembrane helix</keyword>